<proteinExistence type="predicted"/>
<sequence>MVELSEHQSREISKAHSRLDRQELRIQVLEVKEAGMSEWRANTTDKLDNIQSGIQWISRLIIGGIIAAAISFIIAGGLNGAQ</sequence>
<protein>
    <recommendedName>
        <fullName evidence="4">Hemolysin XhlA</fullName>
    </recommendedName>
</protein>
<feature type="transmembrane region" description="Helical" evidence="1">
    <location>
        <begin position="56"/>
        <end position="78"/>
    </location>
</feature>
<dbReference type="Proteomes" id="UP000594118">
    <property type="component" value="Chromosome"/>
</dbReference>
<evidence type="ECO:0008006" key="4">
    <source>
        <dbReference type="Google" id="ProtNLM"/>
    </source>
</evidence>
<evidence type="ECO:0000313" key="2">
    <source>
        <dbReference type="EMBL" id="QOL80422.1"/>
    </source>
</evidence>
<evidence type="ECO:0000256" key="1">
    <source>
        <dbReference type="SAM" id="Phobius"/>
    </source>
</evidence>
<dbReference type="AlphaFoldDB" id="A0A7L9WKG2"/>
<evidence type="ECO:0000313" key="3">
    <source>
        <dbReference type="Proteomes" id="UP000594118"/>
    </source>
</evidence>
<name>A0A7L9WKG2_9RHOB</name>
<dbReference type="InterPro" id="IPR019715">
    <property type="entry name" value="Haemolysin_XhlA"/>
</dbReference>
<dbReference type="KEGG" id="pshq:F3W81_06105"/>
<keyword evidence="3" id="KW-1185">Reference proteome</keyword>
<gene>
    <name evidence="2" type="ORF">F3W81_06105</name>
</gene>
<accession>A0A7L9WKG2</accession>
<keyword evidence="1" id="KW-0472">Membrane</keyword>
<dbReference type="Pfam" id="PF10779">
    <property type="entry name" value="XhlA"/>
    <property type="match status" value="1"/>
</dbReference>
<organism evidence="2 3">
    <name type="scientific">Pseudooceanicola spongiae</name>
    <dbReference type="NCBI Taxonomy" id="2613965"/>
    <lineage>
        <taxon>Bacteria</taxon>
        <taxon>Pseudomonadati</taxon>
        <taxon>Pseudomonadota</taxon>
        <taxon>Alphaproteobacteria</taxon>
        <taxon>Rhodobacterales</taxon>
        <taxon>Paracoccaceae</taxon>
        <taxon>Pseudooceanicola</taxon>
    </lineage>
</organism>
<dbReference type="RefSeq" id="WP_193082742.1">
    <property type="nucleotide sequence ID" value="NZ_CP045201.1"/>
</dbReference>
<reference evidence="2 3" key="1">
    <citation type="submission" date="2019-10" db="EMBL/GenBank/DDBJ databases">
        <title>Pseudopuniceibacterium sp. HQ09 islated from Antarctica.</title>
        <authorList>
            <person name="Liao L."/>
            <person name="Su S."/>
            <person name="Chen B."/>
            <person name="Yu Y."/>
        </authorList>
    </citation>
    <scope>NUCLEOTIDE SEQUENCE [LARGE SCALE GENOMIC DNA]</scope>
    <source>
        <strain evidence="2 3">HQ09</strain>
    </source>
</reference>
<keyword evidence="1" id="KW-0812">Transmembrane</keyword>
<dbReference type="EMBL" id="CP045201">
    <property type="protein sequence ID" value="QOL80422.1"/>
    <property type="molecule type" value="Genomic_DNA"/>
</dbReference>
<keyword evidence="1" id="KW-1133">Transmembrane helix</keyword>